<dbReference type="eggNOG" id="ENOG5032S46">
    <property type="taxonomic scope" value="Bacteria"/>
</dbReference>
<dbReference type="PANTHER" id="PTHR36931:SF1">
    <property type="entry name" value="UPF0153 PROTEIN YEIW"/>
    <property type="match status" value="1"/>
</dbReference>
<dbReference type="Pfam" id="PF03692">
    <property type="entry name" value="CxxCxxCC"/>
    <property type="match status" value="1"/>
</dbReference>
<gene>
    <name evidence="2" type="ORF">Metal_2060</name>
</gene>
<dbReference type="PANTHER" id="PTHR36931">
    <property type="entry name" value="UPF0153 PROTEIN YEIW"/>
    <property type="match status" value="1"/>
</dbReference>
<dbReference type="InterPro" id="IPR052572">
    <property type="entry name" value="UPF0153_domain"/>
</dbReference>
<reference evidence="2 3" key="1">
    <citation type="journal article" date="2013" name="Genome Announc.">
        <title>Genome Sequence of the Obligate Gammaproteobacterial Methanotroph Methylomicrobium album Strain BG8.</title>
        <authorList>
            <person name="Kits K.D."/>
            <person name="Kalyuzhnaya M.G."/>
            <person name="Klotz M.G."/>
            <person name="Jetten M.S."/>
            <person name="Op den Camp H.J."/>
            <person name="Vuilleumier S."/>
            <person name="Bringel F."/>
            <person name="Dispirito A.A."/>
            <person name="Murrell J.C."/>
            <person name="Bruce D."/>
            <person name="Cheng J.F."/>
            <person name="Copeland A."/>
            <person name="Goodwin L."/>
            <person name="Hauser L."/>
            <person name="Lajus A."/>
            <person name="Land M.L."/>
            <person name="Lapidus A."/>
            <person name="Lucas S."/>
            <person name="Medigue C."/>
            <person name="Pitluck S."/>
            <person name="Woyke T."/>
            <person name="Zeytun A."/>
            <person name="Stein L.Y."/>
        </authorList>
    </citation>
    <scope>NUCLEOTIDE SEQUENCE [LARGE SCALE GENOMIC DNA]</scope>
    <source>
        <strain evidence="2 3">BG8</strain>
    </source>
</reference>
<name>H8GQJ2_METAL</name>
<evidence type="ECO:0000256" key="1">
    <source>
        <dbReference type="SAM" id="MobiDB-lite"/>
    </source>
</evidence>
<keyword evidence="3" id="KW-1185">Reference proteome</keyword>
<sequence length="112" mass="12116">MQCRAGCGACCIAPSISSPMPLHPFGKPAGIHCLHLDKENKCAIFLHPSRPRVCAGFQPTEDVCGSSREEAMAILSEWESLTEPVQPSPEMRKKAEFSPDFKTDASLSAVDV</sequence>
<dbReference type="Proteomes" id="UP000005090">
    <property type="component" value="Chromosome"/>
</dbReference>
<dbReference type="InterPro" id="IPR005358">
    <property type="entry name" value="Puta_zinc/iron-chelating_dom"/>
</dbReference>
<evidence type="ECO:0000313" key="2">
    <source>
        <dbReference type="EMBL" id="EIC29819.1"/>
    </source>
</evidence>
<organism evidence="2 3">
    <name type="scientific">Methylomicrobium album BG8</name>
    <dbReference type="NCBI Taxonomy" id="686340"/>
    <lineage>
        <taxon>Bacteria</taxon>
        <taxon>Pseudomonadati</taxon>
        <taxon>Pseudomonadota</taxon>
        <taxon>Gammaproteobacteria</taxon>
        <taxon>Methylococcales</taxon>
        <taxon>Methylococcaceae</taxon>
        <taxon>Methylomicrobium</taxon>
    </lineage>
</organism>
<dbReference type="AlphaFoldDB" id="H8GQJ2"/>
<protein>
    <submittedName>
        <fullName evidence="2">Uncharacterized protein</fullName>
    </submittedName>
</protein>
<accession>H8GQJ2</accession>
<feature type="compositionally biased region" description="Basic and acidic residues" evidence="1">
    <location>
        <begin position="90"/>
        <end position="103"/>
    </location>
</feature>
<evidence type="ECO:0000313" key="3">
    <source>
        <dbReference type="Proteomes" id="UP000005090"/>
    </source>
</evidence>
<dbReference type="STRING" id="686340.Metal_2060"/>
<dbReference type="EMBL" id="CM001475">
    <property type="protein sequence ID" value="EIC29819.1"/>
    <property type="molecule type" value="Genomic_DNA"/>
</dbReference>
<dbReference type="HOGENOM" id="CLU_148512_0_1_6"/>
<feature type="region of interest" description="Disordered" evidence="1">
    <location>
        <begin position="80"/>
        <end position="112"/>
    </location>
</feature>
<proteinExistence type="predicted"/>